<accession>A0A6H1TSP5</accession>
<dbReference type="EMBL" id="CP051167">
    <property type="protein sequence ID" value="QIZ69628.1"/>
    <property type="molecule type" value="Genomic_DNA"/>
</dbReference>
<dbReference type="AlphaFoldDB" id="A0A6H1TSP5"/>
<dbReference type="Proteomes" id="UP000500857">
    <property type="component" value="Chromosome"/>
</dbReference>
<feature type="region of interest" description="Disordered" evidence="1">
    <location>
        <begin position="49"/>
        <end position="73"/>
    </location>
</feature>
<protein>
    <submittedName>
        <fullName evidence="2">Uncharacterized protein</fullName>
    </submittedName>
</protein>
<evidence type="ECO:0000313" key="2">
    <source>
        <dbReference type="EMBL" id="QIZ69628.1"/>
    </source>
</evidence>
<keyword evidence="3" id="KW-1185">Reference proteome</keyword>
<name>A0A6H1TSP5_9CYAN</name>
<gene>
    <name evidence="2" type="ORF">HCG48_02710</name>
</gene>
<dbReference type="KEGG" id="oxy:HCG48_02710"/>
<proteinExistence type="predicted"/>
<organism evidence="2 3">
    <name type="scientific">Oxynema aestuarii AP17</name>
    <dbReference type="NCBI Taxonomy" id="2064643"/>
    <lineage>
        <taxon>Bacteria</taxon>
        <taxon>Bacillati</taxon>
        <taxon>Cyanobacteriota</taxon>
        <taxon>Cyanophyceae</taxon>
        <taxon>Oscillatoriophycideae</taxon>
        <taxon>Oscillatoriales</taxon>
        <taxon>Oscillatoriaceae</taxon>
        <taxon>Oxynema</taxon>
        <taxon>Oxynema aestuarii</taxon>
    </lineage>
</organism>
<evidence type="ECO:0000313" key="3">
    <source>
        <dbReference type="Proteomes" id="UP000500857"/>
    </source>
</evidence>
<evidence type="ECO:0000256" key="1">
    <source>
        <dbReference type="SAM" id="MobiDB-lite"/>
    </source>
</evidence>
<reference evidence="2 3" key="1">
    <citation type="submission" date="2020-04" db="EMBL/GenBank/DDBJ databases">
        <authorList>
            <person name="Basu S."/>
            <person name="Maruthanayagam V."/>
            <person name="Chakraborty S."/>
            <person name="Pramanik A."/>
            <person name="Mukherjee J."/>
            <person name="Brink B."/>
        </authorList>
    </citation>
    <scope>NUCLEOTIDE SEQUENCE [LARGE SCALE GENOMIC DNA]</scope>
    <source>
        <strain evidence="2 3">AP17</strain>
    </source>
</reference>
<dbReference type="RefSeq" id="WP_168567785.1">
    <property type="nucleotide sequence ID" value="NZ_CP051167.1"/>
</dbReference>
<sequence length="136" mass="14545">MLFKTSTFSTPILSGWGIGIAIAGIFPASGLAQPLQRTVAVPSYTTDLAQADPSENAPRRIRPTFSEEERRGFDQKGFSNFLEDALNGNSDPLGGGTIGGEFDTNAGLTPLSGEERGFTRPFDPTDVIIPRSGVRR</sequence>
<feature type="region of interest" description="Disordered" evidence="1">
    <location>
        <begin position="85"/>
        <end position="136"/>
    </location>
</feature>